<evidence type="ECO:0000313" key="3">
    <source>
        <dbReference type="Proteomes" id="UP000017248"/>
    </source>
</evidence>
<keyword evidence="3" id="KW-1185">Reference proteome</keyword>
<comment type="caution">
    <text evidence="2">The sequence shown here is derived from an EMBL/GenBank/DDBJ whole genome shotgun (WGS) entry which is preliminary data.</text>
</comment>
<proteinExistence type="predicted"/>
<name>U6F576_LACHE</name>
<organism evidence="2 3">
    <name type="scientific">Lactobacillus helveticus CIRM-BIA 951</name>
    <dbReference type="NCBI Taxonomy" id="1226334"/>
    <lineage>
        <taxon>Bacteria</taxon>
        <taxon>Bacillati</taxon>
        <taxon>Bacillota</taxon>
        <taxon>Bacilli</taxon>
        <taxon>Lactobacillales</taxon>
        <taxon>Lactobacillaceae</taxon>
        <taxon>Lactobacillus</taxon>
    </lineage>
</organism>
<evidence type="ECO:0000256" key="1">
    <source>
        <dbReference type="SAM" id="MobiDB-lite"/>
    </source>
</evidence>
<dbReference type="HOGENOM" id="CLU_3424778_0_0_9"/>
<feature type="region of interest" description="Disordered" evidence="1">
    <location>
        <begin position="1"/>
        <end position="22"/>
    </location>
</feature>
<sequence>MTEKGKPIKDQLIFDQFNKTEE</sequence>
<gene>
    <name evidence="2" type="ORF">LHCIRMBIA951_00184</name>
</gene>
<reference evidence="2" key="1">
    <citation type="submission" date="2013-09" db="EMBL/GenBank/DDBJ databases">
        <title>Draft Genome Sequence of five Lactobacillus helveticus strains CIRM-BIA 101T, 103, 104, 951 and 953 isolated from milk product.</title>
        <authorList>
            <person name="Valence F."/>
            <person name="Chuat V."/>
            <person name="Ma L."/>
            <person name="Creno S."/>
            <person name="Falentin H."/>
            <person name="Lortal S."/>
            <person name="Bizet C."/>
            <person name="Clermont D."/>
            <person name="Loux V."/>
            <person name="Bouchier C."/>
            <person name="Cousin S."/>
        </authorList>
    </citation>
    <scope>NUCLEOTIDE SEQUENCE [LARGE SCALE GENOMIC DNA]</scope>
    <source>
        <strain evidence="2">CIRM-BIA 951</strain>
    </source>
</reference>
<accession>U6F576</accession>
<protein>
    <submittedName>
        <fullName evidence="2">Uncharacterized protein</fullName>
    </submittedName>
</protein>
<dbReference type="Proteomes" id="UP000017248">
    <property type="component" value="Unassembled WGS sequence"/>
</dbReference>
<dbReference type="EMBL" id="CBUK010000027">
    <property type="protein sequence ID" value="CDI57785.1"/>
    <property type="molecule type" value="Genomic_DNA"/>
</dbReference>
<evidence type="ECO:0000313" key="2">
    <source>
        <dbReference type="EMBL" id="CDI57785.1"/>
    </source>
</evidence>
<dbReference type="AlphaFoldDB" id="U6F576"/>